<gene>
    <name evidence="1" type="ORF">POPTR_004G110976v4</name>
</gene>
<evidence type="ECO:0000313" key="1">
    <source>
        <dbReference type="EMBL" id="KAI9396333.1"/>
    </source>
</evidence>
<organism evidence="1 2">
    <name type="scientific">Populus trichocarpa</name>
    <name type="common">Western balsam poplar</name>
    <name type="synonym">Populus balsamifera subsp. trichocarpa</name>
    <dbReference type="NCBI Taxonomy" id="3694"/>
    <lineage>
        <taxon>Eukaryota</taxon>
        <taxon>Viridiplantae</taxon>
        <taxon>Streptophyta</taxon>
        <taxon>Embryophyta</taxon>
        <taxon>Tracheophyta</taxon>
        <taxon>Spermatophyta</taxon>
        <taxon>Magnoliopsida</taxon>
        <taxon>eudicotyledons</taxon>
        <taxon>Gunneridae</taxon>
        <taxon>Pentapetalae</taxon>
        <taxon>rosids</taxon>
        <taxon>fabids</taxon>
        <taxon>Malpighiales</taxon>
        <taxon>Salicaceae</taxon>
        <taxon>Saliceae</taxon>
        <taxon>Populus</taxon>
    </lineage>
</organism>
<accession>A0ACC0T452</accession>
<name>A0ACC0T452_POPTR</name>
<dbReference type="Proteomes" id="UP000006729">
    <property type="component" value="Chromosome 4"/>
</dbReference>
<evidence type="ECO:0000313" key="2">
    <source>
        <dbReference type="Proteomes" id="UP000006729"/>
    </source>
</evidence>
<comment type="caution">
    <text evidence="1">The sequence shown here is derived from an EMBL/GenBank/DDBJ whole genome shotgun (WGS) entry which is preliminary data.</text>
</comment>
<sequence>MTARNHLHLHLSQKPSLSFRRLYFSNDNKKSSPSFKLHRLILSVDC</sequence>
<keyword evidence="2" id="KW-1185">Reference proteome</keyword>
<reference evidence="1 2" key="1">
    <citation type="journal article" date="2006" name="Science">
        <title>The genome of black cottonwood, Populus trichocarpa (Torr. &amp; Gray).</title>
        <authorList>
            <person name="Tuskan G.A."/>
            <person name="Difazio S."/>
            <person name="Jansson S."/>
            <person name="Bohlmann J."/>
            <person name="Grigoriev I."/>
            <person name="Hellsten U."/>
            <person name="Putnam N."/>
            <person name="Ralph S."/>
            <person name="Rombauts S."/>
            <person name="Salamov A."/>
            <person name="Schein J."/>
            <person name="Sterck L."/>
            <person name="Aerts A."/>
            <person name="Bhalerao R.R."/>
            <person name="Bhalerao R.P."/>
            <person name="Blaudez D."/>
            <person name="Boerjan W."/>
            <person name="Brun A."/>
            <person name="Brunner A."/>
            <person name="Busov V."/>
            <person name="Campbell M."/>
            <person name="Carlson J."/>
            <person name="Chalot M."/>
            <person name="Chapman J."/>
            <person name="Chen G.L."/>
            <person name="Cooper D."/>
            <person name="Coutinho P.M."/>
            <person name="Couturier J."/>
            <person name="Covert S."/>
            <person name="Cronk Q."/>
            <person name="Cunningham R."/>
            <person name="Davis J."/>
            <person name="Degroeve S."/>
            <person name="Dejardin A."/>
            <person name="Depamphilis C."/>
            <person name="Detter J."/>
            <person name="Dirks B."/>
            <person name="Dubchak I."/>
            <person name="Duplessis S."/>
            <person name="Ehlting J."/>
            <person name="Ellis B."/>
            <person name="Gendler K."/>
            <person name="Goodstein D."/>
            <person name="Gribskov M."/>
            <person name="Grimwood J."/>
            <person name="Groover A."/>
            <person name="Gunter L."/>
            <person name="Hamberger B."/>
            <person name="Heinze B."/>
            <person name="Helariutta Y."/>
            <person name="Henrissat B."/>
            <person name="Holligan D."/>
            <person name="Holt R."/>
            <person name="Huang W."/>
            <person name="Islam-Faridi N."/>
            <person name="Jones S."/>
            <person name="Jones-Rhoades M."/>
            <person name="Jorgensen R."/>
            <person name="Joshi C."/>
            <person name="Kangasjarvi J."/>
            <person name="Karlsson J."/>
            <person name="Kelleher C."/>
            <person name="Kirkpatrick R."/>
            <person name="Kirst M."/>
            <person name="Kohler A."/>
            <person name="Kalluri U."/>
            <person name="Larimer F."/>
            <person name="Leebens-Mack J."/>
            <person name="Leple J.C."/>
            <person name="Locascio P."/>
            <person name="Lou Y."/>
            <person name="Lucas S."/>
            <person name="Martin F."/>
            <person name="Montanini B."/>
            <person name="Napoli C."/>
            <person name="Nelson D.R."/>
            <person name="Nelson C."/>
            <person name="Nieminen K."/>
            <person name="Nilsson O."/>
            <person name="Pereda V."/>
            <person name="Peter G."/>
            <person name="Philippe R."/>
            <person name="Pilate G."/>
            <person name="Poliakov A."/>
            <person name="Razumovskaya J."/>
            <person name="Richardson P."/>
            <person name="Rinaldi C."/>
            <person name="Ritland K."/>
            <person name="Rouze P."/>
            <person name="Ryaboy D."/>
            <person name="Schmutz J."/>
            <person name="Schrader J."/>
            <person name="Segerman B."/>
            <person name="Shin H."/>
            <person name="Siddiqui A."/>
            <person name="Sterky F."/>
            <person name="Terry A."/>
            <person name="Tsai C.J."/>
            <person name="Uberbacher E."/>
            <person name="Unneberg P."/>
            <person name="Vahala J."/>
            <person name="Wall K."/>
            <person name="Wessler S."/>
            <person name="Yang G."/>
            <person name="Yin T."/>
            <person name="Douglas C."/>
            <person name="Marra M."/>
            <person name="Sandberg G."/>
            <person name="Van de Peer Y."/>
            <person name="Rokhsar D."/>
        </authorList>
    </citation>
    <scope>NUCLEOTIDE SEQUENCE [LARGE SCALE GENOMIC DNA]</scope>
    <source>
        <strain evidence="2">cv. Nisqually</strain>
    </source>
</reference>
<proteinExistence type="predicted"/>
<dbReference type="EMBL" id="CM009293">
    <property type="protein sequence ID" value="KAI9396333.1"/>
    <property type="molecule type" value="Genomic_DNA"/>
</dbReference>
<protein>
    <submittedName>
        <fullName evidence="1">Uncharacterized protein</fullName>
    </submittedName>
</protein>